<dbReference type="InterPro" id="IPR019340">
    <property type="entry name" value="Histone_AcTrfase_su3"/>
</dbReference>
<dbReference type="Proteomes" id="UP001152795">
    <property type="component" value="Unassembled WGS sequence"/>
</dbReference>
<evidence type="ECO:0000256" key="3">
    <source>
        <dbReference type="ARBA" id="ARBA00023015"/>
    </source>
</evidence>
<keyword evidence="4" id="KW-0804">Transcription</keyword>
<feature type="region of interest" description="Disordered" evidence="6">
    <location>
        <begin position="121"/>
        <end position="147"/>
    </location>
</feature>
<dbReference type="GO" id="GO:0006357">
    <property type="term" value="P:regulation of transcription by RNA polymerase II"/>
    <property type="evidence" value="ECO:0007669"/>
    <property type="project" value="TreeGrafter"/>
</dbReference>
<evidence type="ECO:0000256" key="1">
    <source>
        <dbReference type="ARBA" id="ARBA00004123"/>
    </source>
</evidence>
<reference evidence="7" key="1">
    <citation type="submission" date="2020-04" db="EMBL/GenBank/DDBJ databases">
        <authorList>
            <person name="Alioto T."/>
            <person name="Alioto T."/>
            <person name="Gomez Garrido J."/>
        </authorList>
    </citation>
    <scope>NUCLEOTIDE SEQUENCE</scope>
    <source>
        <strain evidence="7">A484AB</strain>
    </source>
</reference>
<dbReference type="PANTHER" id="PTHR13556">
    <property type="entry name" value="TRANSCRIPTIONAL ADAPTER 3-RELATED"/>
    <property type="match status" value="1"/>
</dbReference>
<comment type="similarity">
    <text evidence="2">Belongs to the NGG1 family.</text>
</comment>
<keyword evidence="3" id="KW-0805">Transcription regulation</keyword>
<evidence type="ECO:0000313" key="8">
    <source>
        <dbReference type="Proteomes" id="UP001152795"/>
    </source>
</evidence>
<dbReference type="AlphaFoldDB" id="A0A7D9DE68"/>
<evidence type="ECO:0000313" key="7">
    <source>
        <dbReference type="EMBL" id="CAB3981110.1"/>
    </source>
</evidence>
<dbReference type="GO" id="GO:0000124">
    <property type="term" value="C:SAGA complex"/>
    <property type="evidence" value="ECO:0007669"/>
    <property type="project" value="TreeGrafter"/>
</dbReference>
<proteinExistence type="inferred from homology"/>
<organism evidence="7 8">
    <name type="scientific">Paramuricea clavata</name>
    <name type="common">Red gorgonian</name>
    <name type="synonym">Violescent sea-whip</name>
    <dbReference type="NCBI Taxonomy" id="317549"/>
    <lineage>
        <taxon>Eukaryota</taxon>
        <taxon>Metazoa</taxon>
        <taxon>Cnidaria</taxon>
        <taxon>Anthozoa</taxon>
        <taxon>Octocorallia</taxon>
        <taxon>Malacalcyonacea</taxon>
        <taxon>Plexauridae</taxon>
        <taxon>Paramuricea</taxon>
    </lineage>
</organism>
<name>A0A7D9DE68_PARCT</name>
<dbReference type="Pfam" id="PF10198">
    <property type="entry name" value="Ada3"/>
    <property type="match status" value="1"/>
</dbReference>
<keyword evidence="8" id="KW-1185">Reference proteome</keyword>
<dbReference type="GO" id="GO:0005634">
    <property type="term" value="C:nucleus"/>
    <property type="evidence" value="ECO:0007669"/>
    <property type="project" value="UniProtKB-SubCell"/>
</dbReference>
<gene>
    <name evidence="7" type="ORF">PACLA_8A080430</name>
</gene>
<dbReference type="EMBL" id="CACRXK020000353">
    <property type="protein sequence ID" value="CAB3981110.1"/>
    <property type="molecule type" value="Genomic_DNA"/>
</dbReference>
<dbReference type="PANTHER" id="PTHR13556:SF2">
    <property type="entry name" value="TRANSCRIPTIONAL ADAPTER 3"/>
    <property type="match status" value="1"/>
</dbReference>
<sequence length="436" mass="49546">MDDEKCPLQYHEFKTLDHGKMCPSYSSVLKKSVDQGVTVEDLTMLQSDLETLLAAVNRRSRLLESENKVLTDWVDRKDKKGSRQKELEILNSLKRCKPTSGDERGSKRQKLDDKTTALAQKVKGNKKSSNTKGDYFDQDDEPNTIKSKSIDAPNRFWATVEPYCADITLEDLKFLEDSIKSSEDNSEYYKVPSLGKHYSEKWAVEDLADEQELGKKASERKQSMLKSSNADNVNEVMLMDIMKRGAESVDIPADETCPFGPLTQRLISAFVEENIIAPITEEPLDTKASGESGKVALPTGTKLMHVPHARTLEVKIQQELAAQGIIEKSDDNEVANEDGGDEVLNELKKRQAEMQVLVALNQKMKRELLEIGQTEMRKQELRHRVQSADAEVLEWFRKFSTYKQNKKSPTKRERDMASNALKERETILRVLNSEEL</sequence>
<evidence type="ECO:0000256" key="2">
    <source>
        <dbReference type="ARBA" id="ARBA00005330"/>
    </source>
</evidence>
<evidence type="ECO:0000256" key="4">
    <source>
        <dbReference type="ARBA" id="ARBA00023163"/>
    </source>
</evidence>
<comment type="subcellular location">
    <subcellularLocation>
        <location evidence="1">Nucleus</location>
    </subcellularLocation>
</comment>
<evidence type="ECO:0000256" key="6">
    <source>
        <dbReference type="SAM" id="MobiDB-lite"/>
    </source>
</evidence>
<evidence type="ECO:0000256" key="5">
    <source>
        <dbReference type="ARBA" id="ARBA00023242"/>
    </source>
</evidence>
<dbReference type="OrthoDB" id="1232at2759"/>
<keyword evidence="5" id="KW-0539">Nucleus</keyword>
<accession>A0A7D9DE68</accession>
<protein>
    <submittedName>
        <fullName evidence="7">Transcriptional adapter 3</fullName>
    </submittedName>
</protein>
<comment type="caution">
    <text evidence="7">The sequence shown here is derived from an EMBL/GenBank/DDBJ whole genome shotgun (WGS) entry which is preliminary data.</text>
</comment>
<dbReference type="GO" id="GO:0003713">
    <property type="term" value="F:transcription coactivator activity"/>
    <property type="evidence" value="ECO:0007669"/>
    <property type="project" value="TreeGrafter"/>
</dbReference>